<comment type="similarity">
    <text evidence="7">Belongs to the binding-protein-dependent transport system permease family.</text>
</comment>
<evidence type="ECO:0000256" key="3">
    <source>
        <dbReference type="ARBA" id="ARBA00022475"/>
    </source>
</evidence>
<dbReference type="Pfam" id="PF00528">
    <property type="entry name" value="BPD_transp_1"/>
    <property type="match status" value="1"/>
</dbReference>
<dbReference type="PANTHER" id="PTHR43227:SF11">
    <property type="entry name" value="BLL4140 PROTEIN"/>
    <property type="match status" value="1"/>
</dbReference>
<evidence type="ECO:0000256" key="7">
    <source>
        <dbReference type="RuleBase" id="RU363032"/>
    </source>
</evidence>
<dbReference type="PANTHER" id="PTHR43227">
    <property type="entry name" value="BLL4140 PROTEIN"/>
    <property type="match status" value="1"/>
</dbReference>
<dbReference type="Proteomes" id="UP000657177">
    <property type="component" value="Unassembled WGS sequence"/>
</dbReference>
<feature type="transmembrane region" description="Helical" evidence="7">
    <location>
        <begin position="280"/>
        <end position="301"/>
    </location>
</feature>
<dbReference type="AlphaFoldDB" id="A0A8J6HWE6"/>
<gene>
    <name evidence="9" type="ORF">G5B42_02890</name>
</gene>
<comment type="subcellular location">
    <subcellularLocation>
        <location evidence="1 7">Cell membrane</location>
        <topology evidence="1 7">Multi-pass membrane protein</topology>
    </subcellularLocation>
</comment>
<dbReference type="SUPFAM" id="SSF161098">
    <property type="entry name" value="MetI-like"/>
    <property type="match status" value="1"/>
</dbReference>
<protein>
    <submittedName>
        <fullName evidence="9">Sugar ABC transporter permease</fullName>
    </submittedName>
</protein>
<evidence type="ECO:0000256" key="2">
    <source>
        <dbReference type="ARBA" id="ARBA00022448"/>
    </source>
</evidence>
<evidence type="ECO:0000256" key="6">
    <source>
        <dbReference type="ARBA" id="ARBA00023136"/>
    </source>
</evidence>
<evidence type="ECO:0000313" key="9">
    <source>
        <dbReference type="EMBL" id="MBA2132492.1"/>
    </source>
</evidence>
<organism evidence="9 10">
    <name type="scientific">Capillibacterium thermochitinicola</name>
    <dbReference type="NCBI Taxonomy" id="2699427"/>
    <lineage>
        <taxon>Bacteria</taxon>
        <taxon>Bacillati</taxon>
        <taxon>Bacillota</taxon>
        <taxon>Capillibacterium</taxon>
    </lineage>
</organism>
<feature type="transmembrane region" description="Helical" evidence="7">
    <location>
        <begin position="90"/>
        <end position="111"/>
    </location>
</feature>
<evidence type="ECO:0000256" key="4">
    <source>
        <dbReference type="ARBA" id="ARBA00022692"/>
    </source>
</evidence>
<keyword evidence="4 7" id="KW-0812">Transmembrane</keyword>
<proteinExistence type="inferred from homology"/>
<keyword evidence="6 7" id="KW-0472">Membrane</keyword>
<dbReference type="GO" id="GO:0055085">
    <property type="term" value="P:transmembrane transport"/>
    <property type="evidence" value="ECO:0007669"/>
    <property type="project" value="InterPro"/>
</dbReference>
<keyword evidence="5 7" id="KW-1133">Transmembrane helix</keyword>
<feature type="transmembrane region" description="Helical" evidence="7">
    <location>
        <begin position="27"/>
        <end position="45"/>
    </location>
</feature>
<dbReference type="EMBL" id="JAAKDE010000004">
    <property type="protein sequence ID" value="MBA2132492.1"/>
    <property type="molecule type" value="Genomic_DNA"/>
</dbReference>
<evidence type="ECO:0000259" key="8">
    <source>
        <dbReference type="PROSITE" id="PS50928"/>
    </source>
</evidence>
<comment type="caution">
    <text evidence="9">The sequence shown here is derived from an EMBL/GenBank/DDBJ whole genome shotgun (WGS) entry which is preliminary data.</text>
</comment>
<dbReference type="GO" id="GO:0005886">
    <property type="term" value="C:plasma membrane"/>
    <property type="evidence" value="ECO:0007669"/>
    <property type="project" value="UniProtKB-SubCell"/>
</dbReference>
<dbReference type="RefSeq" id="WP_181338936.1">
    <property type="nucleotide sequence ID" value="NZ_JAAKDE010000004.1"/>
</dbReference>
<evidence type="ECO:0000256" key="1">
    <source>
        <dbReference type="ARBA" id="ARBA00004651"/>
    </source>
</evidence>
<name>A0A8J6HWE6_9FIRM</name>
<evidence type="ECO:0000256" key="5">
    <source>
        <dbReference type="ARBA" id="ARBA00022989"/>
    </source>
</evidence>
<keyword evidence="10" id="KW-1185">Reference proteome</keyword>
<dbReference type="PROSITE" id="PS50928">
    <property type="entry name" value="ABC_TM1"/>
    <property type="match status" value="1"/>
</dbReference>
<evidence type="ECO:0000313" key="10">
    <source>
        <dbReference type="Proteomes" id="UP000657177"/>
    </source>
</evidence>
<dbReference type="Gene3D" id="1.10.3720.10">
    <property type="entry name" value="MetI-like"/>
    <property type="match status" value="1"/>
</dbReference>
<dbReference type="InterPro" id="IPR050809">
    <property type="entry name" value="UgpAE/MalFG_permease"/>
</dbReference>
<feature type="domain" description="ABC transmembrane type-1" evidence="8">
    <location>
        <begin position="86"/>
        <end position="301"/>
    </location>
</feature>
<dbReference type="InterPro" id="IPR000515">
    <property type="entry name" value="MetI-like"/>
</dbReference>
<sequence length="314" mass="35192">MKTAGSFSELMAPKRSKFWSTLKENRWLYLMITPAVLVQLAFAYLPMSKMLIAFRNVDEFHLPYGTKWVGFQNFYFLTDPYFWQTLRNTVVIAGLKLLICFPAPIILALLLNEVRHPRFKKVIQTISYLPHFISWVIIANIIDRLLNTNAGLVNGIITALGGQPIHFMGSTTWFLPIVIISHLWKEVGFSSIVYLAAITQINPELYEAAEVDGAGRFAQLRYVTLPGIYPIISMMLVLSIPNLINAGFDQIYLLHNPLNQPVSEILDIYILKSGLSYGDFAKAAAMGLCNSVVSLFLIIIANKGSGKLGGSTIW</sequence>
<keyword evidence="3" id="KW-1003">Cell membrane</keyword>
<keyword evidence="2 7" id="KW-0813">Transport</keyword>
<accession>A0A8J6HWE6</accession>
<feature type="transmembrane region" description="Helical" evidence="7">
    <location>
        <begin position="222"/>
        <end position="244"/>
    </location>
</feature>
<dbReference type="CDD" id="cd06261">
    <property type="entry name" value="TM_PBP2"/>
    <property type="match status" value="1"/>
</dbReference>
<dbReference type="InterPro" id="IPR035906">
    <property type="entry name" value="MetI-like_sf"/>
</dbReference>
<reference evidence="9" key="1">
    <citation type="submission" date="2020-06" db="EMBL/GenBank/DDBJ databases">
        <title>Novel chitinolytic bacterium.</title>
        <authorList>
            <person name="Ungkulpasvich U."/>
            <person name="Kosugi A."/>
            <person name="Uke A."/>
        </authorList>
    </citation>
    <scope>NUCLEOTIDE SEQUENCE</scope>
    <source>
        <strain evidence="9">UUS1-1</strain>
    </source>
</reference>